<evidence type="ECO:0000313" key="10">
    <source>
        <dbReference type="Proteomes" id="UP000233276"/>
    </source>
</evidence>
<evidence type="ECO:0000259" key="8">
    <source>
        <dbReference type="Pfam" id="PF04234"/>
    </source>
</evidence>
<dbReference type="GO" id="GO:0046688">
    <property type="term" value="P:response to copper ion"/>
    <property type="evidence" value="ECO:0007669"/>
    <property type="project" value="InterPro"/>
</dbReference>
<protein>
    <submittedName>
        <fullName evidence="9">Copper resistance protein CopC</fullName>
    </submittedName>
</protein>
<reference evidence="9 10" key="1">
    <citation type="submission" date="2017-12" db="EMBL/GenBank/DDBJ databases">
        <title>Isolation and characterization of estrogens degradatiion strain Microbacterium hominis SJTG1.</title>
        <authorList>
            <person name="Xiong W."/>
            <person name="Yin C."/>
            <person name="Zheng D."/>
            <person name="Liang R."/>
        </authorList>
    </citation>
    <scope>NUCLEOTIDE SEQUENCE [LARGE SCALE GENOMIC DNA]</scope>
    <source>
        <strain evidence="9 10">SJTG1</strain>
    </source>
</reference>
<evidence type="ECO:0000256" key="5">
    <source>
        <dbReference type="SAM" id="MobiDB-lite"/>
    </source>
</evidence>
<dbReference type="GO" id="GO:0005886">
    <property type="term" value="C:plasma membrane"/>
    <property type="evidence" value="ECO:0007669"/>
    <property type="project" value="TreeGrafter"/>
</dbReference>
<dbReference type="GO" id="GO:0030313">
    <property type="term" value="C:cell envelope"/>
    <property type="evidence" value="ECO:0007669"/>
    <property type="project" value="UniProtKB-SubCell"/>
</dbReference>
<feature type="domain" description="CopC" evidence="8">
    <location>
        <begin position="34"/>
        <end position="127"/>
    </location>
</feature>
<keyword evidence="4" id="KW-0186">Copper</keyword>
<evidence type="ECO:0000256" key="2">
    <source>
        <dbReference type="ARBA" id="ARBA00022723"/>
    </source>
</evidence>
<dbReference type="GO" id="GO:0006825">
    <property type="term" value="P:copper ion transport"/>
    <property type="evidence" value="ECO:0007669"/>
    <property type="project" value="InterPro"/>
</dbReference>
<accession>A0A2K9DQV1</accession>
<dbReference type="Gene3D" id="2.60.40.1220">
    <property type="match status" value="1"/>
</dbReference>
<evidence type="ECO:0000256" key="4">
    <source>
        <dbReference type="ARBA" id="ARBA00023008"/>
    </source>
</evidence>
<dbReference type="InterPro" id="IPR007348">
    <property type="entry name" value="CopC_dom"/>
</dbReference>
<dbReference type="SUPFAM" id="SSF81296">
    <property type="entry name" value="E set domains"/>
    <property type="match status" value="1"/>
</dbReference>
<evidence type="ECO:0000256" key="7">
    <source>
        <dbReference type="SAM" id="SignalP"/>
    </source>
</evidence>
<keyword evidence="2" id="KW-0479">Metal-binding</keyword>
<gene>
    <name evidence="9" type="ORF">CXR34_15875</name>
</gene>
<dbReference type="PANTHER" id="PTHR34820">
    <property type="entry name" value="INNER MEMBRANE PROTEIN YEBZ"/>
    <property type="match status" value="1"/>
</dbReference>
<keyword evidence="3 7" id="KW-0732">Signal</keyword>
<keyword evidence="6" id="KW-0812">Transmembrane</keyword>
<feature type="region of interest" description="Disordered" evidence="5">
    <location>
        <begin position="133"/>
        <end position="163"/>
    </location>
</feature>
<dbReference type="InterPro" id="IPR014756">
    <property type="entry name" value="Ig_E-set"/>
</dbReference>
<dbReference type="EMBL" id="CP025299">
    <property type="protein sequence ID" value="AUG30798.1"/>
    <property type="molecule type" value="Genomic_DNA"/>
</dbReference>
<feature type="compositionally biased region" description="Low complexity" evidence="5">
    <location>
        <begin position="134"/>
        <end position="162"/>
    </location>
</feature>
<evidence type="ECO:0000256" key="1">
    <source>
        <dbReference type="ARBA" id="ARBA00004196"/>
    </source>
</evidence>
<dbReference type="InterPro" id="IPR014755">
    <property type="entry name" value="Cu-Rt/internalin_Ig-like"/>
</dbReference>
<dbReference type="AlphaFoldDB" id="A0A2K9DQV1"/>
<keyword evidence="6" id="KW-0472">Membrane</keyword>
<comment type="subcellular location">
    <subcellularLocation>
        <location evidence="1">Cell envelope</location>
    </subcellularLocation>
</comment>
<dbReference type="Proteomes" id="UP000233276">
    <property type="component" value="Chromosome"/>
</dbReference>
<feature type="transmembrane region" description="Helical" evidence="6">
    <location>
        <begin position="170"/>
        <end position="194"/>
    </location>
</feature>
<evidence type="ECO:0000313" key="9">
    <source>
        <dbReference type="EMBL" id="AUG30798.1"/>
    </source>
</evidence>
<organism evidence="9 10">
    <name type="scientific">Microbacterium hominis</name>
    <dbReference type="NCBI Taxonomy" id="162426"/>
    <lineage>
        <taxon>Bacteria</taxon>
        <taxon>Bacillati</taxon>
        <taxon>Actinomycetota</taxon>
        <taxon>Actinomycetes</taxon>
        <taxon>Micrococcales</taxon>
        <taxon>Microbacteriaceae</taxon>
        <taxon>Microbacterium</taxon>
    </lineage>
</organism>
<dbReference type="KEGG" id="mhos:CXR34_15875"/>
<evidence type="ECO:0000256" key="6">
    <source>
        <dbReference type="SAM" id="Phobius"/>
    </source>
</evidence>
<dbReference type="GO" id="GO:0042597">
    <property type="term" value="C:periplasmic space"/>
    <property type="evidence" value="ECO:0007669"/>
    <property type="project" value="InterPro"/>
</dbReference>
<evidence type="ECO:0000256" key="3">
    <source>
        <dbReference type="ARBA" id="ARBA00022729"/>
    </source>
</evidence>
<name>A0A2K9DQV1_9MICO</name>
<dbReference type="InterPro" id="IPR032694">
    <property type="entry name" value="CopC/D"/>
</dbReference>
<dbReference type="PANTHER" id="PTHR34820:SF4">
    <property type="entry name" value="INNER MEMBRANE PROTEIN YEBZ"/>
    <property type="match status" value="1"/>
</dbReference>
<feature type="chain" id="PRO_5039607239" evidence="7">
    <location>
        <begin position="29"/>
        <end position="202"/>
    </location>
</feature>
<dbReference type="RefSeq" id="WP_101306955.1">
    <property type="nucleotide sequence ID" value="NZ_CP025299.1"/>
</dbReference>
<dbReference type="GO" id="GO:0005507">
    <property type="term" value="F:copper ion binding"/>
    <property type="evidence" value="ECO:0007669"/>
    <property type="project" value="InterPro"/>
</dbReference>
<feature type="signal peptide" evidence="7">
    <location>
        <begin position="1"/>
        <end position="28"/>
    </location>
</feature>
<dbReference type="Pfam" id="PF04234">
    <property type="entry name" value="CopC"/>
    <property type="match status" value="1"/>
</dbReference>
<sequence length="202" mass="20544">MSSSRFRTRLRTLLLAVALAGTSVLVTALPAAAHDELLGSTPASGEALTDAPAEVTLTFSADVLTIGAAVIVADGADRDWVAGAPVVRDGTVTVSLDPQLPTGGYEIRWRVVSQDGHPISGIIPFTVGGAEPLTRTPAATAPSTSTDAGTAADAQDTTAQDQGAREDQGIIRILLVGAGGAIIAVAAYAAFHFLRRKKGTSS</sequence>
<proteinExistence type="predicted"/>
<keyword evidence="6" id="KW-1133">Transmembrane helix</keyword>